<dbReference type="PANTHER" id="PTHR43744:SF12">
    <property type="entry name" value="ABC TRANSPORTER PERMEASE PROTEIN MG189-RELATED"/>
    <property type="match status" value="1"/>
</dbReference>
<reference evidence="9 10" key="1">
    <citation type="submission" date="2020-08" db="EMBL/GenBank/DDBJ databases">
        <title>Genomic Encyclopedia of Type Strains, Phase IV (KMG-IV): sequencing the most valuable type-strain genomes for metagenomic binning, comparative biology and taxonomic classification.</title>
        <authorList>
            <person name="Goeker M."/>
        </authorList>
    </citation>
    <scope>NUCLEOTIDE SEQUENCE [LARGE SCALE GENOMIC DNA]</scope>
    <source>
        <strain evidence="9 10">DSM 19169</strain>
    </source>
</reference>
<dbReference type="AlphaFoldDB" id="A0A7W8JJL8"/>
<dbReference type="InterPro" id="IPR035906">
    <property type="entry name" value="MetI-like_sf"/>
</dbReference>
<evidence type="ECO:0000256" key="5">
    <source>
        <dbReference type="ARBA" id="ARBA00022989"/>
    </source>
</evidence>
<evidence type="ECO:0000256" key="1">
    <source>
        <dbReference type="ARBA" id="ARBA00004651"/>
    </source>
</evidence>
<evidence type="ECO:0000256" key="2">
    <source>
        <dbReference type="ARBA" id="ARBA00022448"/>
    </source>
</evidence>
<feature type="transmembrane region" description="Helical" evidence="7">
    <location>
        <begin position="72"/>
        <end position="90"/>
    </location>
</feature>
<evidence type="ECO:0000256" key="7">
    <source>
        <dbReference type="RuleBase" id="RU363032"/>
    </source>
</evidence>
<dbReference type="EMBL" id="JACHEQ010000025">
    <property type="protein sequence ID" value="MBB5356801.1"/>
    <property type="molecule type" value="Genomic_DNA"/>
</dbReference>
<proteinExistence type="inferred from homology"/>
<dbReference type="SUPFAM" id="SSF161098">
    <property type="entry name" value="MetI-like"/>
    <property type="match status" value="1"/>
</dbReference>
<feature type="transmembrane region" description="Helical" evidence="7">
    <location>
        <begin position="6"/>
        <end position="26"/>
    </location>
</feature>
<dbReference type="PROSITE" id="PS50928">
    <property type="entry name" value="ABC_TM1"/>
    <property type="match status" value="1"/>
</dbReference>
<name>A0A7W8JJL8_9BACL</name>
<keyword evidence="4 7" id="KW-0812">Transmembrane</keyword>
<organism evidence="9 10">
    <name type="scientific">Anoxybacillus mongoliensis</name>
    <dbReference type="NCBI Taxonomy" id="452565"/>
    <lineage>
        <taxon>Bacteria</taxon>
        <taxon>Bacillati</taxon>
        <taxon>Bacillota</taxon>
        <taxon>Bacilli</taxon>
        <taxon>Bacillales</taxon>
        <taxon>Anoxybacillaceae</taxon>
        <taxon>Anoxybacillus</taxon>
    </lineage>
</organism>
<gene>
    <name evidence="9" type="ORF">HNR43_002820</name>
</gene>
<evidence type="ECO:0000256" key="4">
    <source>
        <dbReference type="ARBA" id="ARBA00022692"/>
    </source>
</evidence>
<accession>A0A7W8JJL8</accession>
<dbReference type="Proteomes" id="UP000583699">
    <property type="component" value="Unassembled WGS sequence"/>
</dbReference>
<evidence type="ECO:0000256" key="3">
    <source>
        <dbReference type="ARBA" id="ARBA00022475"/>
    </source>
</evidence>
<protein>
    <submittedName>
        <fullName evidence="9">ABC-type glycerol-3-phosphate transport system permease component</fullName>
    </submittedName>
</protein>
<comment type="caution">
    <text evidence="9">The sequence shown here is derived from an EMBL/GenBank/DDBJ whole genome shotgun (WGS) entry which is preliminary data.</text>
</comment>
<comment type="similarity">
    <text evidence="7">Belongs to the binding-protein-dependent transport system permease family.</text>
</comment>
<keyword evidence="2 7" id="KW-0813">Transport</keyword>
<dbReference type="GO" id="GO:0055085">
    <property type="term" value="P:transmembrane transport"/>
    <property type="evidence" value="ECO:0007669"/>
    <property type="project" value="InterPro"/>
</dbReference>
<evidence type="ECO:0000313" key="9">
    <source>
        <dbReference type="EMBL" id="MBB5356801.1"/>
    </source>
</evidence>
<evidence type="ECO:0000313" key="10">
    <source>
        <dbReference type="Proteomes" id="UP000583699"/>
    </source>
</evidence>
<feature type="transmembrane region" description="Helical" evidence="7">
    <location>
        <begin position="111"/>
        <end position="137"/>
    </location>
</feature>
<keyword evidence="6 7" id="KW-0472">Membrane</keyword>
<dbReference type="InterPro" id="IPR000515">
    <property type="entry name" value="MetI-like"/>
</dbReference>
<keyword evidence="5 7" id="KW-1133">Transmembrane helix</keyword>
<sequence length="155" mass="17620">MWNSFIVASLTTLGVLFFSSLAGFAFAKLQFKGREKLFAVILITMMIPPQLGLIPQYFIITKLGWLNDLKAIIVPGLVNAFGIFWMRQYIKDAIPDELIEAAKIDGCSIFRVYWNIVVPSILPAFATLGILTFMFVWNDFLWPLTVLRDESSYTI</sequence>
<keyword evidence="10" id="KW-1185">Reference proteome</keyword>
<comment type="subcellular location">
    <subcellularLocation>
        <location evidence="1 7">Cell membrane</location>
        <topology evidence="1 7">Multi-pass membrane protein</topology>
    </subcellularLocation>
</comment>
<feature type="domain" description="ABC transmembrane type-1" evidence="8">
    <location>
        <begin position="1"/>
        <end position="155"/>
    </location>
</feature>
<evidence type="ECO:0000259" key="8">
    <source>
        <dbReference type="PROSITE" id="PS50928"/>
    </source>
</evidence>
<keyword evidence="3" id="KW-1003">Cell membrane</keyword>
<dbReference type="PANTHER" id="PTHR43744">
    <property type="entry name" value="ABC TRANSPORTER PERMEASE PROTEIN MG189-RELATED-RELATED"/>
    <property type="match status" value="1"/>
</dbReference>
<dbReference type="Pfam" id="PF00528">
    <property type="entry name" value="BPD_transp_1"/>
    <property type="match status" value="1"/>
</dbReference>
<dbReference type="CDD" id="cd06261">
    <property type="entry name" value="TM_PBP2"/>
    <property type="match status" value="1"/>
</dbReference>
<dbReference type="GO" id="GO:0005886">
    <property type="term" value="C:plasma membrane"/>
    <property type="evidence" value="ECO:0007669"/>
    <property type="project" value="UniProtKB-SubCell"/>
</dbReference>
<feature type="transmembrane region" description="Helical" evidence="7">
    <location>
        <begin position="38"/>
        <end position="60"/>
    </location>
</feature>
<dbReference type="Gene3D" id="1.10.3720.10">
    <property type="entry name" value="MetI-like"/>
    <property type="match status" value="1"/>
</dbReference>
<evidence type="ECO:0000256" key="6">
    <source>
        <dbReference type="ARBA" id="ARBA00023136"/>
    </source>
</evidence>